<feature type="compositionally biased region" description="Basic and acidic residues" evidence="1">
    <location>
        <begin position="107"/>
        <end position="121"/>
    </location>
</feature>
<organism evidence="2 3">
    <name type="scientific">Claviceps humidiphila</name>
    <dbReference type="NCBI Taxonomy" id="1294629"/>
    <lineage>
        <taxon>Eukaryota</taxon>
        <taxon>Fungi</taxon>
        <taxon>Dikarya</taxon>
        <taxon>Ascomycota</taxon>
        <taxon>Pezizomycotina</taxon>
        <taxon>Sordariomycetes</taxon>
        <taxon>Hypocreomycetidae</taxon>
        <taxon>Hypocreales</taxon>
        <taxon>Clavicipitaceae</taxon>
        <taxon>Claviceps</taxon>
    </lineage>
</organism>
<evidence type="ECO:0000313" key="2">
    <source>
        <dbReference type="EMBL" id="KAG6111614.1"/>
    </source>
</evidence>
<sequence>MPPSAIFTPFRVSHVRFVSKIIYKNNPMMRRKALSAVDKFIEMNDAMLKSKGVHEIVILSALNNGIRRSDPRGAHYTLEMFNAAGVSVGKTHAYPIETILEEVEDEEKPKEEKDEVVEGKVKKGSANVAATDRKQKKP</sequence>
<proteinExistence type="predicted"/>
<dbReference type="EMBL" id="SRQM01000377">
    <property type="protein sequence ID" value="KAG6111614.1"/>
    <property type="molecule type" value="Genomic_DNA"/>
</dbReference>
<name>A0A9P7PYP9_9HYPO</name>
<evidence type="ECO:0000313" key="3">
    <source>
        <dbReference type="Proteomes" id="UP000732380"/>
    </source>
</evidence>
<gene>
    <name evidence="2" type="ORF">E4U13_004733</name>
</gene>
<evidence type="ECO:0000256" key="1">
    <source>
        <dbReference type="SAM" id="MobiDB-lite"/>
    </source>
</evidence>
<dbReference type="Proteomes" id="UP000732380">
    <property type="component" value="Unassembled WGS sequence"/>
</dbReference>
<keyword evidence="3" id="KW-1185">Reference proteome</keyword>
<reference evidence="2 3" key="1">
    <citation type="journal article" date="2020" name="bioRxiv">
        <title>Whole genome comparisons of ergot fungi reveals the divergence and evolution of species within the genus Claviceps are the result of varying mechanisms driving genome evolution and host range expansion.</title>
        <authorList>
            <person name="Wyka S.A."/>
            <person name="Mondo S.J."/>
            <person name="Liu M."/>
            <person name="Dettman J."/>
            <person name="Nalam V."/>
            <person name="Broders K.D."/>
        </authorList>
    </citation>
    <scope>NUCLEOTIDE SEQUENCE [LARGE SCALE GENOMIC DNA]</scope>
    <source>
        <strain evidence="2 3">LM576</strain>
    </source>
</reference>
<feature type="region of interest" description="Disordered" evidence="1">
    <location>
        <begin position="100"/>
        <end position="138"/>
    </location>
</feature>
<dbReference type="AlphaFoldDB" id="A0A9P7PYP9"/>
<comment type="caution">
    <text evidence="2">The sequence shown here is derived from an EMBL/GenBank/DDBJ whole genome shotgun (WGS) entry which is preliminary data.</text>
</comment>
<protein>
    <submittedName>
        <fullName evidence="2">Uncharacterized protein</fullName>
    </submittedName>
</protein>
<accession>A0A9P7PYP9</accession>